<evidence type="ECO:0000256" key="1">
    <source>
        <dbReference type="SAM" id="Phobius"/>
    </source>
</evidence>
<keyword evidence="1" id="KW-0472">Membrane</keyword>
<sequence>MDSEVLAALLGVFGTVIVGLLGLCGILVRRNGKQEPHNPNFETLTMLMKQVLDATQSMDHNIDGMREILVEMKTVIGRCPLPGQGGQ</sequence>
<comment type="caution">
    <text evidence="2">The sequence shown here is derived from an EMBL/GenBank/DDBJ whole genome shotgun (WGS) entry which is preliminary data.</text>
</comment>
<accession>A0A0F9V9I9</accession>
<feature type="transmembrane region" description="Helical" evidence="1">
    <location>
        <begin position="6"/>
        <end position="28"/>
    </location>
</feature>
<protein>
    <submittedName>
        <fullName evidence="2">Uncharacterized protein</fullName>
    </submittedName>
</protein>
<evidence type="ECO:0000313" key="2">
    <source>
        <dbReference type="EMBL" id="KKN62498.1"/>
    </source>
</evidence>
<dbReference type="AlphaFoldDB" id="A0A0F9V9I9"/>
<keyword evidence="1" id="KW-1133">Transmembrane helix</keyword>
<keyword evidence="1" id="KW-0812">Transmembrane</keyword>
<gene>
    <name evidence="2" type="ORF">LCGC14_0511140</name>
</gene>
<dbReference type="EMBL" id="LAZR01000622">
    <property type="protein sequence ID" value="KKN62498.1"/>
    <property type="molecule type" value="Genomic_DNA"/>
</dbReference>
<reference evidence="2" key="1">
    <citation type="journal article" date="2015" name="Nature">
        <title>Complex archaea that bridge the gap between prokaryotes and eukaryotes.</title>
        <authorList>
            <person name="Spang A."/>
            <person name="Saw J.H."/>
            <person name="Jorgensen S.L."/>
            <person name="Zaremba-Niedzwiedzka K."/>
            <person name="Martijn J."/>
            <person name="Lind A.E."/>
            <person name="van Eijk R."/>
            <person name="Schleper C."/>
            <person name="Guy L."/>
            <person name="Ettema T.J."/>
        </authorList>
    </citation>
    <scope>NUCLEOTIDE SEQUENCE</scope>
</reference>
<organism evidence="2">
    <name type="scientific">marine sediment metagenome</name>
    <dbReference type="NCBI Taxonomy" id="412755"/>
    <lineage>
        <taxon>unclassified sequences</taxon>
        <taxon>metagenomes</taxon>
        <taxon>ecological metagenomes</taxon>
    </lineage>
</organism>
<name>A0A0F9V9I9_9ZZZZ</name>
<proteinExistence type="predicted"/>